<evidence type="ECO:0000313" key="3">
    <source>
        <dbReference type="EMBL" id="KIX08034.1"/>
    </source>
</evidence>
<sequence>MASEDESQALDNHHDEKDWEAQKENFRICYIDHNMTRKGAAQYMKEHFNFDATPRQWERKIKQWGFAKYSSRDERLQQIAASGKSVYDFSRPGRRPRPHGAEHGNLHPHEDRNLRRFARREVSRSRSRSRSDSFSRQQRPHLKDEFQDESSLAVTDPTFNLNIPSPGLLHPPGHGGFIVAATPADEGPESGVPLNYIPAQKPPGLGEPDDRSLLLSVDHKEWSQAALGDVSKQFDMPGEQEQFPSFPDDLTPTHAPTGRGPHRPPIQYSLDANNPSLGFTMTDQSMHAPAGFPQYAVSGDGMGIDPSMLNENMIGEQQMFDNTSPMPQGPNALNQPHFDNHPIFRFDLIDNDSAPALPPPEEPTFHDLGNVPETVPDPLIGNEGPLQNDVAPLVEEYTRAVHDAALWCLSNHHYGDGLGDKLAADLDPPGQVFMAKMAVVLDNFTKSQQRAVQSMKDTCSKLRQKNAMLENIINNSSRIPPDPTSDPPPHRSSLPVQPPVYDGMFSSNF</sequence>
<feature type="domain" description="Clr5" evidence="2">
    <location>
        <begin position="16"/>
        <end position="68"/>
    </location>
</feature>
<keyword evidence="4" id="KW-1185">Reference proteome</keyword>
<evidence type="ECO:0000313" key="4">
    <source>
        <dbReference type="Proteomes" id="UP000053617"/>
    </source>
</evidence>
<dbReference type="AlphaFoldDB" id="A0A0D2IQ80"/>
<gene>
    <name evidence="3" type="ORF">Z518_02689</name>
</gene>
<name>A0A0D2IQ80_9EURO</name>
<dbReference type="RefSeq" id="XP_013275170.1">
    <property type="nucleotide sequence ID" value="XM_013419716.1"/>
</dbReference>
<dbReference type="Proteomes" id="UP000053617">
    <property type="component" value="Unassembled WGS sequence"/>
</dbReference>
<dbReference type="Pfam" id="PF14420">
    <property type="entry name" value="Clr5"/>
    <property type="match status" value="1"/>
</dbReference>
<reference evidence="3 4" key="1">
    <citation type="submission" date="2015-01" db="EMBL/GenBank/DDBJ databases">
        <title>The Genome Sequence of Rhinocladiella mackenzie CBS 650.93.</title>
        <authorList>
            <consortium name="The Broad Institute Genomics Platform"/>
            <person name="Cuomo C."/>
            <person name="de Hoog S."/>
            <person name="Gorbushina A."/>
            <person name="Stielow B."/>
            <person name="Teixiera M."/>
            <person name="Abouelleil A."/>
            <person name="Chapman S.B."/>
            <person name="Priest M."/>
            <person name="Young S.K."/>
            <person name="Wortman J."/>
            <person name="Nusbaum C."/>
            <person name="Birren B."/>
        </authorList>
    </citation>
    <scope>NUCLEOTIDE SEQUENCE [LARGE SCALE GENOMIC DNA]</scope>
    <source>
        <strain evidence="3 4">CBS 650.93</strain>
    </source>
</reference>
<dbReference type="EMBL" id="KN847476">
    <property type="protein sequence ID" value="KIX08034.1"/>
    <property type="molecule type" value="Genomic_DNA"/>
</dbReference>
<dbReference type="HOGENOM" id="CLU_535444_0_0_1"/>
<proteinExistence type="predicted"/>
<dbReference type="VEuPathDB" id="FungiDB:Z518_02689"/>
<feature type="region of interest" description="Disordered" evidence="1">
    <location>
        <begin position="83"/>
        <end position="150"/>
    </location>
</feature>
<dbReference type="InterPro" id="IPR025676">
    <property type="entry name" value="Clr5_dom"/>
</dbReference>
<protein>
    <recommendedName>
        <fullName evidence="2">Clr5 domain-containing protein</fullName>
    </recommendedName>
</protein>
<accession>A0A0D2IQ80</accession>
<organism evidence="3 4">
    <name type="scientific">Rhinocladiella mackenziei CBS 650.93</name>
    <dbReference type="NCBI Taxonomy" id="1442369"/>
    <lineage>
        <taxon>Eukaryota</taxon>
        <taxon>Fungi</taxon>
        <taxon>Dikarya</taxon>
        <taxon>Ascomycota</taxon>
        <taxon>Pezizomycotina</taxon>
        <taxon>Eurotiomycetes</taxon>
        <taxon>Chaetothyriomycetidae</taxon>
        <taxon>Chaetothyriales</taxon>
        <taxon>Herpotrichiellaceae</taxon>
        <taxon>Rhinocladiella</taxon>
    </lineage>
</organism>
<evidence type="ECO:0000259" key="2">
    <source>
        <dbReference type="Pfam" id="PF14420"/>
    </source>
</evidence>
<feature type="compositionally biased region" description="Basic and acidic residues" evidence="1">
    <location>
        <begin position="99"/>
        <end position="133"/>
    </location>
</feature>
<evidence type="ECO:0000256" key="1">
    <source>
        <dbReference type="SAM" id="MobiDB-lite"/>
    </source>
</evidence>
<dbReference type="OrthoDB" id="5986190at2759"/>
<dbReference type="GeneID" id="25290760"/>
<feature type="region of interest" description="Disordered" evidence="1">
    <location>
        <begin position="474"/>
        <end position="509"/>
    </location>
</feature>